<dbReference type="OrthoDB" id="272231at2759"/>
<comment type="caution">
    <text evidence="3">The sequence shown here is derived from an EMBL/GenBank/DDBJ whole genome shotgun (WGS) entry which is preliminary data.</text>
</comment>
<dbReference type="VEuPathDB" id="TriTrypDB:TcCLB.504131.140"/>
<dbReference type="OMA" id="TMCPRDV"/>
<name>A0A2V2WQA6_TRYCR</name>
<dbReference type="EMBL" id="PRFC01000069">
    <property type="protein sequence ID" value="PWV10425.1"/>
    <property type="molecule type" value="Genomic_DNA"/>
</dbReference>
<evidence type="ECO:0000313" key="4">
    <source>
        <dbReference type="Proteomes" id="UP000246078"/>
    </source>
</evidence>
<accession>A0A2V2WQA6</accession>
<dbReference type="GO" id="GO:0000466">
    <property type="term" value="P:maturation of 5.8S rRNA from tricistronic rRNA transcript (SSU-rRNA, 5.8S rRNA, LSU-rRNA)"/>
    <property type="evidence" value="ECO:0007669"/>
    <property type="project" value="TreeGrafter"/>
</dbReference>
<proteinExistence type="predicted"/>
<gene>
    <name evidence="3" type="ORF">C3747_69g153</name>
</gene>
<dbReference type="GO" id="GO:0005730">
    <property type="term" value="C:nucleolus"/>
    <property type="evidence" value="ECO:0007669"/>
    <property type="project" value="TreeGrafter"/>
</dbReference>
<dbReference type="Proteomes" id="UP000246078">
    <property type="component" value="Unassembled WGS sequence"/>
</dbReference>
<evidence type="ECO:0000256" key="1">
    <source>
        <dbReference type="SAM" id="MobiDB-lite"/>
    </source>
</evidence>
<dbReference type="VEuPathDB" id="TriTrypDB:Tc_MARK_362"/>
<organism evidence="3 4">
    <name type="scientific">Trypanosoma cruzi</name>
    <dbReference type="NCBI Taxonomy" id="5693"/>
    <lineage>
        <taxon>Eukaryota</taxon>
        <taxon>Discoba</taxon>
        <taxon>Euglenozoa</taxon>
        <taxon>Kinetoplastea</taxon>
        <taxon>Metakinetoplastina</taxon>
        <taxon>Trypanosomatida</taxon>
        <taxon>Trypanosomatidae</taxon>
        <taxon>Trypanosoma</taxon>
        <taxon>Schizotrypanum</taxon>
    </lineage>
</organism>
<evidence type="ECO:0000313" key="3">
    <source>
        <dbReference type="EMBL" id="PWV10425.1"/>
    </source>
</evidence>
<protein>
    <recommendedName>
        <fullName evidence="2">URB1 C-terminal domain-containing protein</fullName>
    </recommendedName>
</protein>
<dbReference type="VEuPathDB" id="TriTrypDB:TcCLB.503981.80"/>
<dbReference type="VEuPathDB" id="TriTrypDB:TCSYLVIO_001520"/>
<feature type="region of interest" description="Disordered" evidence="1">
    <location>
        <begin position="715"/>
        <end position="783"/>
    </location>
</feature>
<feature type="domain" description="URB1 C-terminal" evidence="2">
    <location>
        <begin position="1227"/>
        <end position="1463"/>
    </location>
</feature>
<dbReference type="Pfam" id="PF16201">
    <property type="entry name" value="NopRA1"/>
    <property type="match status" value="1"/>
</dbReference>
<dbReference type="InterPro" id="IPR032436">
    <property type="entry name" value="URB1_C"/>
</dbReference>
<feature type="region of interest" description="Disordered" evidence="1">
    <location>
        <begin position="1544"/>
        <end position="1575"/>
    </location>
</feature>
<evidence type="ECO:0000259" key="2">
    <source>
        <dbReference type="Pfam" id="PF16201"/>
    </source>
</evidence>
<reference evidence="3 4" key="1">
    <citation type="journal article" date="2018" name="Microb. Genom.">
        <title>Expanding an expanded genome: long-read sequencing of Trypanosoma cruzi.</title>
        <authorList>
            <person name="Berna L."/>
            <person name="Rodriguez M."/>
            <person name="Chiribao M.L."/>
            <person name="Parodi-Talice A."/>
            <person name="Pita S."/>
            <person name="Rijo G."/>
            <person name="Alvarez-Valin F."/>
            <person name="Robello C."/>
        </authorList>
    </citation>
    <scope>NUCLEOTIDE SEQUENCE [LARGE SCALE GENOMIC DNA]</scope>
    <source>
        <strain evidence="3 4">TCC</strain>
    </source>
</reference>
<feature type="compositionally biased region" description="Polar residues" evidence="1">
    <location>
        <begin position="727"/>
        <end position="738"/>
    </location>
</feature>
<dbReference type="VEuPathDB" id="TriTrypDB:ECC02_003453"/>
<dbReference type="VEuPathDB" id="TriTrypDB:C3747_69g153"/>
<dbReference type="VEuPathDB" id="TriTrypDB:BCY84_02242"/>
<dbReference type="VEuPathDB" id="TriTrypDB:TcG_00740"/>
<dbReference type="VEuPathDB" id="TriTrypDB:TcBrA4_0008900"/>
<dbReference type="PANTHER" id="PTHR13500">
    <property type="entry name" value="NUCLEOLAR PRERIBOSOMAL-ASSOCIATED PROTEIN 1"/>
    <property type="match status" value="1"/>
</dbReference>
<feature type="compositionally biased region" description="Basic and acidic residues" evidence="1">
    <location>
        <begin position="760"/>
        <end position="773"/>
    </location>
</feature>
<sequence length="1575" mass="175065">MALVEPLVGYLLSKYAATVTEGLEKIRHHAKTDGTFASAFLLHPQGLLALQELMQKRELCALALQTVTQLVESSDNAGVRSGALREMCRGKSLWVLRKGLASLSDAMLPVTMAALQFLVVVAGSLPKLVLSRFGNTVPLHLSCFSLQLPYSQRRVRVARAQFLISLVASPHANTVEIVVCAHGYLTHLLEDAAELLQEGTEKGLDIARAALRVFGEHFVEGNISATRKRSVLLAQKNIIRLLVKALDHALVSEYAYGILCRIVVELLESPCDYQVMRLEAEDRGMPNYLLFFILRQLRPKSSPASARLAIFILHQAPDLIRPFFTRVSSHLGEEGGTSRISSTTATVATLNLMTRAMLTPIPYHLAAGKARLVPVEASATKFFSMSSEHVADEICPSWVAEYVHRLINGSSDLLLLLFSIQLTCAILTRAKAIQRLVAKLQDVQSNDEKNKGNLQEWETFDAKLQSALLKAIPRQEEFWHRMTQQLHPMMISSSNANGNTTRGPEEKTFFLSQRMFLLMELYGEVFQLRISWLSAVPSFIPTFCACANPIEDALRRGEGAVTTWPAVSVSALCSLLVSALSQGVSMTKLHHVTMSGAKKGVLEWPLLLSVMLWAVKHRSPCDEEGQLAWAWVARLMQWTVHGVTVSFVCELEEAFLWLAAMDESTIPCFVHLINYLLQRSLSKAADRIAHELMLGDAGIIVCAARTFVAKADEKSASNGGSAVGMKDNTNNKSNSESTVVVRRGNDGRQQQQQQKGNKRSWHECNNKRDDREQTGAATGGGNDFWTVDLQEHVAAFKKVTERVACEWSDRGERMRETLPIVFKNARNDESGKRRIALTMLQAEKDHCSLRPIHDQLLEFCRTLRPPMPATDVEEEEMTLLTIARTGDVHALRRHFGEDKMSPPPSVWCSSTSLGWELAGLFLRCLHELSGENISEPEGASEAYCSVLDCSQYLLKNIANDATDVTRVLLDRSFHEGKIAGFFLLLLAATRLLLHGHAKRAVIGSALQVHLENETFEAISRLLLRTYSGTVSTIDRIRYTTLLTLCYLQQAQRGAVTHPYGDNTGEMRLAMEGEDDAEKEDHDESLVELQTATSLRVFSGILVPQQMLDQRFLIMDHQSTPHVAPEVDMLSLLVDMWTDEEVVTAALQCPARLHNTILVNAKVDAGWEVLRSLFPEFSVQDDIMLASFDALTATTVMDPRYLLPLLHTVLSLPVEQLPRKNIGTKCIPFLLRSLSFTDPQLRRLGAAALSAVWTPSGPTRIVVGFARLKLTQLASKKGRAKYPQGKEGEVTWNCPRLPAPISAFLVMVLHPLSNADYPLHNDIMRFLLETQEAFSNPVPLHHFLTSFPLACITTPLMIKRQEKTQNRTSGHVAVAFAEVARELQSEAPTHLNFILRLIQFGCQTNGDMMALLGSESLQAMMVIVSMVAASAEIRLEFLQCIHFACTTSSAVAKQAMEKGHVLSWLFGFAFQLIREYGECVYMYGEPLFMEVITLLRKLSPLSLVSPLHAQQVQQQLELIRDGLLANHVTTKDVLDGVEDILKGMSSRGGASAGTAPMRKRRTLHNNARPTPRTKQR</sequence>
<dbReference type="GO" id="GO:0000463">
    <property type="term" value="P:maturation of LSU-rRNA from tricistronic rRNA transcript (SSU-rRNA, 5.8S rRNA, LSU-rRNA)"/>
    <property type="evidence" value="ECO:0007669"/>
    <property type="project" value="TreeGrafter"/>
</dbReference>
<dbReference type="VEuPathDB" id="TriTrypDB:TcYC6_0081460"/>
<dbReference type="VEuPathDB" id="TriTrypDB:TcCL_ESM04309"/>
<dbReference type="InterPro" id="IPR039844">
    <property type="entry name" value="URB1"/>
</dbReference>
<dbReference type="VEuPathDB" id="TriTrypDB:TCDM_00844"/>
<dbReference type="VEuPathDB" id="TriTrypDB:C4B63_28g84"/>
<dbReference type="PANTHER" id="PTHR13500:SF0">
    <property type="entry name" value="NUCLEOLAR PRE-RIBOSOMAL-ASSOCIATED PROTEIN 1"/>
    <property type="match status" value="1"/>
</dbReference>